<proteinExistence type="predicted"/>
<dbReference type="OrthoDB" id="5953725at2759"/>
<keyword evidence="1" id="KW-0880">Kelch repeat</keyword>
<evidence type="ECO:0000256" key="1">
    <source>
        <dbReference type="ARBA" id="ARBA00022441"/>
    </source>
</evidence>
<sequence>MNLRVEPREPEPRSHHCMACVREFLIIYGGWSDLSRIVFKELWTYNTLSGFWKRYQPPLETIKCTFACSICSDNNQVYIFGGSYLPDGDIPTNSLISFNV</sequence>
<dbReference type="PANTHER" id="PTHR46093:SF18">
    <property type="entry name" value="FIBRONECTIN TYPE-III DOMAIN-CONTAINING PROTEIN"/>
    <property type="match status" value="1"/>
</dbReference>
<reference evidence="3 4" key="1">
    <citation type="journal article" date="2014" name="Genome Biol. Evol.">
        <title>The genome of the myxosporean Thelohanellus kitauei shows adaptations to nutrient acquisition within its fish host.</title>
        <authorList>
            <person name="Yang Y."/>
            <person name="Xiong J."/>
            <person name="Zhou Z."/>
            <person name="Huo F."/>
            <person name="Miao W."/>
            <person name="Ran C."/>
            <person name="Liu Y."/>
            <person name="Zhang J."/>
            <person name="Feng J."/>
            <person name="Wang M."/>
            <person name="Wang M."/>
            <person name="Wang L."/>
            <person name="Yao B."/>
        </authorList>
    </citation>
    <scope>NUCLEOTIDE SEQUENCE [LARGE SCALE GENOMIC DNA]</scope>
    <source>
        <strain evidence="3">Wuqing</strain>
    </source>
</reference>
<protein>
    <recommendedName>
        <fullName evidence="5">Kelch domain-containing protein 10</fullName>
    </recommendedName>
</protein>
<keyword evidence="2" id="KW-0677">Repeat</keyword>
<dbReference type="InterPro" id="IPR015915">
    <property type="entry name" value="Kelch-typ_b-propeller"/>
</dbReference>
<dbReference type="Gene3D" id="2.120.10.80">
    <property type="entry name" value="Kelch-type beta propeller"/>
    <property type="match status" value="1"/>
</dbReference>
<gene>
    <name evidence="3" type="ORF">RF11_09951</name>
</gene>
<dbReference type="EMBL" id="JWZT01002643">
    <property type="protein sequence ID" value="KII69010.1"/>
    <property type="molecule type" value="Genomic_DNA"/>
</dbReference>
<organism evidence="3 4">
    <name type="scientific">Thelohanellus kitauei</name>
    <name type="common">Myxosporean</name>
    <dbReference type="NCBI Taxonomy" id="669202"/>
    <lineage>
        <taxon>Eukaryota</taxon>
        <taxon>Metazoa</taxon>
        <taxon>Cnidaria</taxon>
        <taxon>Myxozoa</taxon>
        <taxon>Myxosporea</taxon>
        <taxon>Bivalvulida</taxon>
        <taxon>Platysporina</taxon>
        <taxon>Myxobolidae</taxon>
        <taxon>Thelohanellus</taxon>
    </lineage>
</organism>
<dbReference type="SUPFAM" id="SSF117281">
    <property type="entry name" value="Kelch motif"/>
    <property type="match status" value="1"/>
</dbReference>
<evidence type="ECO:0008006" key="5">
    <source>
        <dbReference type="Google" id="ProtNLM"/>
    </source>
</evidence>
<evidence type="ECO:0000313" key="3">
    <source>
        <dbReference type="EMBL" id="KII69010.1"/>
    </source>
</evidence>
<evidence type="ECO:0000313" key="4">
    <source>
        <dbReference type="Proteomes" id="UP000031668"/>
    </source>
</evidence>
<dbReference type="Proteomes" id="UP000031668">
    <property type="component" value="Unassembled WGS sequence"/>
</dbReference>
<dbReference type="PANTHER" id="PTHR46093">
    <property type="entry name" value="ACYL-COA-BINDING DOMAIN-CONTAINING PROTEIN 5"/>
    <property type="match status" value="1"/>
</dbReference>
<comment type="caution">
    <text evidence="3">The sequence shown here is derived from an EMBL/GenBank/DDBJ whole genome shotgun (WGS) entry which is preliminary data.</text>
</comment>
<name>A0A0C2MXW2_THEKT</name>
<keyword evidence="4" id="KW-1185">Reference proteome</keyword>
<dbReference type="AlphaFoldDB" id="A0A0C2MXW2"/>
<evidence type="ECO:0000256" key="2">
    <source>
        <dbReference type="ARBA" id="ARBA00022737"/>
    </source>
</evidence>
<accession>A0A0C2MXW2</accession>